<dbReference type="Proteomes" id="UP001158576">
    <property type="component" value="Chromosome 1"/>
</dbReference>
<organism evidence="2 3">
    <name type="scientific">Oikopleura dioica</name>
    <name type="common">Tunicate</name>
    <dbReference type="NCBI Taxonomy" id="34765"/>
    <lineage>
        <taxon>Eukaryota</taxon>
        <taxon>Metazoa</taxon>
        <taxon>Chordata</taxon>
        <taxon>Tunicata</taxon>
        <taxon>Appendicularia</taxon>
        <taxon>Copelata</taxon>
        <taxon>Oikopleuridae</taxon>
        <taxon>Oikopleura</taxon>
    </lineage>
</organism>
<name>A0ABN7SS32_OIKDI</name>
<proteinExistence type="predicted"/>
<reference evidence="2 3" key="1">
    <citation type="submission" date="2021-04" db="EMBL/GenBank/DDBJ databases">
        <authorList>
            <person name="Bliznina A."/>
        </authorList>
    </citation>
    <scope>NUCLEOTIDE SEQUENCE [LARGE SCALE GENOMIC DNA]</scope>
</reference>
<sequence length="115" mass="13835">MGCKCCKQKSEKTIKKGEKTKSKREILFEPDDFDQNKLENLRNKKLPPKPEPDYETIEKQESMPSVFRQAKSMGTRKAEHNYLIEYETVDGEEKRKRKRVEKKKEHSEYVYEYIK</sequence>
<evidence type="ECO:0000313" key="2">
    <source>
        <dbReference type="EMBL" id="CAG5102751.1"/>
    </source>
</evidence>
<feature type="region of interest" description="Disordered" evidence="1">
    <location>
        <begin position="42"/>
        <end position="65"/>
    </location>
</feature>
<evidence type="ECO:0000313" key="3">
    <source>
        <dbReference type="Proteomes" id="UP001158576"/>
    </source>
</evidence>
<accession>A0ABN7SS32</accession>
<feature type="compositionally biased region" description="Basic and acidic residues" evidence="1">
    <location>
        <begin position="42"/>
        <end position="61"/>
    </location>
</feature>
<keyword evidence="3" id="KW-1185">Reference proteome</keyword>
<dbReference type="EMBL" id="OU015566">
    <property type="protein sequence ID" value="CAG5102751.1"/>
    <property type="molecule type" value="Genomic_DNA"/>
</dbReference>
<evidence type="ECO:0000256" key="1">
    <source>
        <dbReference type="SAM" id="MobiDB-lite"/>
    </source>
</evidence>
<protein>
    <submittedName>
        <fullName evidence="2">Oidioi.mRNA.OKI2018_I69.chr1.g449.t1.cds</fullName>
    </submittedName>
</protein>
<gene>
    <name evidence="2" type="ORF">OKIOD_LOCUS9214</name>
</gene>